<evidence type="ECO:0000313" key="1">
    <source>
        <dbReference type="EMBL" id="KAJ1901032.1"/>
    </source>
</evidence>
<protein>
    <submittedName>
        <fullName evidence="1">E1 ubiquitin-activating protein aos1</fullName>
        <ecNumber evidence="1">6.2.1.45</ecNumber>
    </submittedName>
</protein>
<organism evidence="1 2">
    <name type="scientific">Kickxella alabastrina</name>
    <dbReference type="NCBI Taxonomy" id="61397"/>
    <lineage>
        <taxon>Eukaryota</taxon>
        <taxon>Fungi</taxon>
        <taxon>Fungi incertae sedis</taxon>
        <taxon>Zoopagomycota</taxon>
        <taxon>Kickxellomycotina</taxon>
        <taxon>Kickxellomycetes</taxon>
        <taxon>Kickxellales</taxon>
        <taxon>Kickxellaceae</taxon>
        <taxon>Kickxella</taxon>
    </lineage>
</organism>
<dbReference type="EC" id="6.2.1.45" evidence="1"/>
<keyword evidence="2" id="KW-1185">Reference proteome</keyword>
<reference evidence="1" key="1">
    <citation type="submission" date="2022-07" db="EMBL/GenBank/DDBJ databases">
        <title>Phylogenomic reconstructions and comparative analyses of Kickxellomycotina fungi.</title>
        <authorList>
            <person name="Reynolds N.K."/>
            <person name="Stajich J.E."/>
            <person name="Barry K."/>
            <person name="Grigoriev I.V."/>
            <person name="Crous P."/>
            <person name="Smith M.E."/>
        </authorList>
    </citation>
    <scope>NUCLEOTIDE SEQUENCE</scope>
    <source>
        <strain evidence="1">Benny 63K</strain>
    </source>
</reference>
<keyword evidence="1" id="KW-0436">Ligase</keyword>
<dbReference type="EMBL" id="JANBPG010000048">
    <property type="protein sequence ID" value="KAJ1901032.1"/>
    <property type="molecule type" value="Genomic_DNA"/>
</dbReference>
<evidence type="ECO:0000313" key="2">
    <source>
        <dbReference type="Proteomes" id="UP001150581"/>
    </source>
</evidence>
<name>A0ACC1IUF2_9FUNG</name>
<sequence>MSSENNNNNNTATNGISKEEVALYDRQIRLWGMEAQARLRQSSIKVIGVKALTLEVCKNLVLAGLGSITIQDSTPINEIDFETQYYFHEADLGQPKDVVLAERLRILNPLVNIQTGEGRSEDTTYDLVVKIGTGIGGDSLEVNGKCRKRGERFIAADSFGLFGYIFIDCLDAHEYIEEEKPKDDNAVVKRISLTASYKPLADSLTSKPGVANLNRLVRKFPPLVFVCQTLSTISQLEDIKSAEVLAEAVRRSIEGRGIPDGVVDDVLFGRVVQSLGTEFVPCASVVGGTLAQEILKVITRKDMPMNNWYTYDAIKADAITCQL</sequence>
<gene>
    <name evidence="1" type="primary">AOS1</name>
    <name evidence="1" type="ORF">LPJ66_001077</name>
</gene>
<comment type="caution">
    <text evidence="1">The sequence shown here is derived from an EMBL/GenBank/DDBJ whole genome shotgun (WGS) entry which is preliminary data.</text>
</comment>
<accession>A0ACC1IUF2</accession>
<dbReference type="Proteomes" id="UP001150581">
    <property type="component" value="Unassembled WGS sequence"/>
</dbReference>
<proteinExistence type="predicted"/>